<comment type="caution">
    <text evidence="3">The sequence shown here is derived from an EMBL/GenBank/DDBJ whole genome shotgun (WGS) entry which is preliminary data.</text>
</comment>
<gene>
    <name evidence="3" type="ORF">OMP40_22785</name>
</gene>
<dbReference type="AlphaFoldDB" id="A0A9X4KVG1"/>
<dbReference type="PANTHER" id="PTHR42760">
    <property type="entry name" value="SHORT-CHAIN DEHYDROGENASES/REDUCTASES FAMILY MEMBER"/>
    <property type="match status" value="1"/>
</dbReference>
<dbReference type="GO" id="GO:0006633">
    <property type="term" value="P:fatty acid biosynthetic process"/>
    <property type="evidence" value="ECO:0007669"/>
    <property type="project" value="TreeGrafter"/>
</dbReference>
<dbReference type="PRINTS" id="PR00081">
    <property type="entry name" value="GDHRDH"/>
</dbReference>
<accession>A0A9X4KVG1</accession>
<organism evidence="3 4">
    <name type="scientific">Cohnella rhizosphaerae</name>
    <dbReference type="NCBI Taxonomy" id="1457232"/>
    <lineage>
        <taxon>Bacteria</taxon>
        <taxon>Bacillati</taxon>
        <taxon>Bacillota</taxon>
        <taxon>Bacilli</taxon>
        <taxon>Bacillales</taxon>
        <taxon>Paenibacillaceae</taxon>
        <taxon>Cohnella</taxon>
    </lineage>
</organism>
<dbReference type="GO" id="GO:0048038">
    <property type="term" value="F:quinone binding"/>
    <property type="evidence" value="ECO:0007669"/>
    <property type="project" value="TreeGrafter"/>
</dbReference>
<comment type="similarity">
    <text evidence="1">Belongs to the short-chain dehydrogenases/reductases (SDR) family.</text>
</comment>
<dbReference type="Pfam" id="PF13561">
    <property type="entry name" value="adh_short_C2"/>
    <property type="match status" value="1"/>
</dbReference>
<sequence length="104" mass="10879">MGRFGNAGQALYAASKSALIGATYSAAKELAPYGIRVNAVAPGFIETELVQGFTEQKREQTLRSIPMGRQGTPEEVADVALFLASSLARYVTGQVVGVDGGMVV</sequence>
<keyword evidence="2" id="KW-0560">Oxidoreductase</keyword>
<dbReference type="InterPro" id="IPR036291">
    <property type="entry name" value="NAD(P)-bd_dom_sf"/>
</dbReference>
<name>A0A9X4KVG1_9BACL</name>
<evidence type="ECO:0000256" key="2">
    <source>
        <dbReference type="ARBA" id="ARBA00023002"/>
    </source>
</evidence>
<evidence type="ECO:0000256" key="1">
    <source>
        <dbReference type="ARBA" id="ARBA00006484"/>
    </source>
</evidence>
<protein>
    <submittedName>
        <fullName evidence="3">SDR family oxidoreductase</fullName>
    </submittedName>
</protein>
<dbReference type="Proteomes" id="UP001153404">
    <property type="component" value="Unassembled WGS sequence"/>
</dbReference>
<dbReference type="EMBL" id="JAPDIA010000007">
    <property type="protein sequence ID" value="MDG0811879.1"/>
    <property type="molecule type" value="Genomic_DNA"/>
</dbReference>
<dbReference type="PANTHER" id="PTHR42760:SF133">
    <property type="entry name" value="3-OXOACYL-[ACYL-CARRIER-PROTEIN] REDUCTASE"/>
    <property type="match status" value="1"/>
</dbReference>
<proteinExistence type="inferred from homology"/>
<keyword evidence="4" id="KW-1185">Reference proteome</keyword>
<dbReference type="GO" id="GO:0016616">
    <property type="term" value="F:oxidoreductase activity, acting on the CH-OH group of donors, NAD or NADP as acceptor"/>
    <property type="evidence" value="ECO:0007669"/>
    <property type="project" value="TreeGrafter"/>
</dbReference>
<dbReference type="Gene3D" id="3.40.50.720">
    <property type="entry name" value="NAD(P)-binding Rossmann-like Domain"/>
    <property type="match status" value="1"/>
</dbReference>
<dbReference type="SUPFAM" id="SSF51735">
    <property type="entry name" value="NAD(P)-binding Rossmann-fold domains"/>
    <property type="match status" value="1"/>
</dbReference>
<reference evidence="3" key="1">
    <citation type="submission" date="2022-10" db="EMBL/GenBank/DDBJ databases">
        <title>Comparative genomic analysis of Cohnella hashimotonis sp. nov., isolated from the International Space Station.</title>
        <authorList>
            <person name="Simpson A."/>
            <person name="Venkateswaran K."/>
        </authorList>
    </citation>
    <scope>NUCLEOTIDE SEQUENCE</scope>
    <source>
        <strain evidence="3">DSM 28161</strain>
    </source>
</reference>
<evidence type="ECO:0000313" key="4">
    <source>
        <dbReference type="Proteomes" id="UP001153404"/>
    </source>
</evidence>
<evidence type="ECO:0000313" key="3">
    <source>
        <dbReference type="EMBL" id="MDG0811879.1"/>
    </source>
</evidence>
<dbReference type="InterPro" id="IPR002347">
    <property type="entry name" value="SDR_fam"/>
</dbReference>
<dbReference type="RefSeq" id="WP_277534975.1">
    <property type="nucleotide sequence ID" value="NZ_JAPDIA010000007.1"/>
</dbReference>